<feature type="compositionally biased region" description="Low complexity" evidence="1">
    <location>
        <begin position="458"/>
        <end position="474"/>
    </location>
</feature>
<dbReference type="Proteomes" id="UP000250140">
    <property type="component" value="Unassembled WGS sequence"/>
</dbReference>
<protein>
    <submittedName>
        <fullName evidence="3">DUF1766-domain-containing protein</fullName>
    </submittedName>
</protein>
<sequence length="554" mass="61130">MPFIPHTPESLLPRSDSKNPATTCKGITSGGRPCRRSLATATSPARSSASATNGVLAIVSVGNSEDGNGSEAAAFFCWQHKDQAEQLVAADSSAQRQRDVTKLLPLKERSSIDTLVARLGVLDIEEPNSTSKRKARKERHSNSQPLGDNPHRRVNRPPTWENVSGPLMSVPEDLVTSAECQTTQKQGTYRAPPRRQKKQGFWETLCCMGAPEEDYVEVVRHKKRVHGHPTETPQSIGPTPAQPERYSQYAKKEQREKTGPQPNPEPTPQSSTQRLGSNAPVRTPLSDKPARPINKPASSSKSETSTLLSYIPTHLSPQTTSLLLAELSKPISQHDDEGFIYIFWLTSEDSDLPPAAAAASLLTPPSRPTNGRRPSDVIRDYSNSSAQTTASSKTIPGAWSTEGRSKSEKKTMLLKIGRASNVHRRMNEWTRQCGYSLSLVRFYPYVPSTPSPSPSPAASPANSRRPSLQPSSRPADPVRRVSENSSAGVRKVPHAHRVERLIHIELGERRVKRDCATCGKEHREWFEVDATREGVKEVDEVVRRWVGWAERAEV</sequence>
<feature type="compositionally biased region" description="Polar residues" evidence="1">
    <location>
        <begin position="381"/>
        <end position="394"/>
    </location>
</feature>
<dbReference type="EMBL" id="KV748564">
    <property type="protein sequence ID" value="OCL14520.1"/>
    <property type="molecule type" value="Genomic_DNA"/>
</dbReference>
<accession>A0A8E2FCW2</accession>
<dbReference type="InterPro" id="IPR053006">
    <property type="entry name" value="Meiosis_regulatory"/>
</dbReference>
<reference evidence="3 4" key="1">
    <citation type="journal article" date="2016" name="Nat. Commun.">
        <title>Ectomycorrhizal ecology is imprinted in the genome of the dominant symbiotic fungus Cenococcum geophilum.</title>
        <authorList>
            <consortium name="DOE Joint Genome Institute"/>
            <person name="Peter M."/>
            <person name="Kohler A."/>
            <person name="Ohm R.A."/>
            <person name="Kuo A."/>
            <person name="Krutzmann J."/>
            <person name="Morin E."/>
            <person name="Arend M."/>
            <person name="Barry K.W."/>
            <person name="Binder M."/>
            <person name="Choi C."/>
            <person name="Clum A."/>
            <person name="Copeland A."/>
            <person name="Grisel N."/>
            <person name="Haridas S."/>
            <person name="Kipfer T."/>
            <person name="LaButti K."/>
            <person name="Lindquist E."/>
            <person name="Lipzen A."/>
            <person name="Maire R."/>
            <person name="Meier B."/>
            <person name="Mihaltcheva S."/>
            <person name="Molinier V."/>
            <person name="Murat C."/>
            <person name="Poggeler S."/>
            <person name="Quandt C.A."/>
            <person name="Sperisen C."/>
            <person name="Tritt A."/>
            <person name="Tisserant E."/>
            <person name="Crous P.W."/>
            <person name="Henrissat B."/>
            <person name="Nehls U."/>
            <person name="Egli S."/>
            <person name="Spatafora J.W."/>
            <person name="Grigoriev I.V."/>
            <person name="Martin F.M."/>
        </authorList>
    </citation>
    <scope>NUCLEOTIDE SEQUENCE [LARGE SCALE GENOMIC DNA]</scope>
    <source>
        <strain evidence="3 4">CBS 207.34</strain>
    </source>
</reference>
<feature type="compositionally biased region" description="Pro residues" evidence="1">
    <location>
        <begin position="448"/>
        <end position="457"/>
    </location>
</feature>
<feature type="domain" description="Bacteriophage T5 Orf172 DNA-binding" evidence="2">
    <location>
        <begin position="408"/>
        <end position="538"/>
    </location>
</feature>
<dbReference type="AlphaFoldDB" id="A0A8E2FCW2"/>
<dbReference type="OrthoDB" id="2417614at2759"/>
<evidence type="ECO:0000313" key="4">
    <source>
        <dbReference type="Proteomes" id="UP000250140"/>
    </source>
</evidence>
<dbReference type="InterPro" id="IPR018306">
    <property type="entry name" value="Phage_T5_Orf172_DNA-bd"/>
</dbReference>
<name>A0A8E2FCW2_9PEZI</name>
<dbReference type="PANTHER" id="PTHR28094">
    <property type="entry name" value="MEIOTICALLY UP-REGULATED GENE 113 PROTEIN"/>
    <property type="match status" value="1"/>
</dbReference>
<feature type="region of interest" description="Disordered" evidence="1">
    <location>
        <begin position="359"/>
        <end position="410"/>
    </location>
</feature>
<feature type="region of interest" description="Disordered" evidence="1">
    <location>
        <begin position="127"/>
        <end position="167"/>
    </location>
</feature>
<dbReference type="Pfam" id="PF10544">
    <property type="entry name" value="T5orf172"/>
    <property type="match status" value="1"/>
</dbReference>
<keyword evidence="4" id="KW-1185">Reference proteome</keyword>
<feature type="region of interest" description="Disordered" evidence="1">
    <location>
        <begin position="448"/>
        <end position="492"/>
    </location>
</feature>
<feature type="region of interest" description="Disordered" evidence="1">
    <location>
        <begin position="1"/>
        <end position="30"/>
    </location>
</feature>
<dbReference type="SMART" id="SM00974">
    <property type="entry name" value="T5orf172"/>
    <property type="match status" value="1"/>
</dbReference>
<feature type="region of interest" description="Disordered" evidence="1">
    <location>
        <begin position="225"/>
        <end position="305"/>
    </location>
</feature>
<organism evidence="3 4">
    <name type="scientific">Glonium stellatum</name>
    <dbReference type="NCBI Taxonomy" id="574774"/>
    <lineage>
        <taxon>Eukaryota</taxon>
        <taxon>Fungi</taxon>
        <taxon>Dikarya</taxon>
        <taxon>Ascomycota</taxon>
        <taxon>Pezizomycotina</taxon>
        <taxon>Dothideomycetes</taxon>
        <taxon>Pleosporomycetidae</taxon>
        <taxon>Gloniales</taxon>
        <taxon>Gloniaceae</taxon>
        <taxon>Glonium</taxon>
    </lineage>
</organism>
<evidence type="ECO:0000259" key="2">
    <source>
        <dbReference type="SMART" id="SM00974"/>
    </source>
</evidence>
<evidence type="ECO:0000256" key="1">
    <source>
        <dbReference type="SAM" id="MobiDB-lite"/>
    </source>
</evidence>
<gene>
    <name evidence="3" type="ORF">AOQ84DRAFT_351475</name>
</gene>
<proteinExistence type="predicted"/>
<evidence type="ECO:0000313" key="3">
    <source>
        <dbReference type="EMBL" id="OCL14520.1"/>
    </source>
</evidence>
<dbReference type="PANTHER" id="PTHR28094:SF2">
    <property type="entry name" value="BACTERIOPHAGE T5 ORF172 DNA-BINDING DOMAIN-CONTAINING PROTEIN"/>
    <property type="match status" value="1"/>
</dbReference>